<organism evidence="10 11">
    <name type="scientific">Oceanirhabdus seepicola</name>
    <dbReference type="NCBI Taxonomy" id="2828781"/>
    <lineage>
        <taxon>Bacteria</taxon>
        <taxon>Bacillati</taxon>
        <taxon>Bacillota</taxon>
        <taxon>Clostridia</taxon>
        <taxon>Eubacteriales</taxon>
        <taxon>Clostridiaceae</taxon>
        <taxon>Oceanirhabdus</taxon>
    </lineage>
</organism>
<evidence type="ECO:0000313" key="10">
    <source>
        <dbReference type="EMBL" id="MCM1990497.1"/>
    </source>
</evidence>
<proteinExistence type="inferred from homology"/>
<evidence type="ECO:0000256" key="7">
    <source>
        <dbReference type="ARBA" id="ARBA00023137"/>
    </source>
</evidence>
<dbReference type="AlphaFoldDB" id="A0A9J6P382"/>
<keyword evidence="6" id="KW-0067">ATP-binding</keyword>
<protein>
    <recommendedName>
        <fullName evidence="2">non-specific protein-tyrosine kinase</fullName>
        <ecNumber evidence="2">2.7.10.2</ecNumber>
    </recommendedName>
</protein>
<dbReference type="Gene3D" id="3.40.50.300">
    <property type="entry name" value="P-loop containing nucleotide triphosphate hydrolases"/>
    <property type="match status" value="1"/>
</dbReference>
<dbReference type="InterPro" id="IPR005702">
    <property type="entry name" value="Wzc-like_C"/>
</dbReference>
<dbReference type="SUPFAM" id="SSF52540">
    <property type="entry name" value="P-loop containing nucleoside triphosphate hydrolases"/>
    <property type="match status" value="1"/>
</dbReference>
<evidence type="ECO:0000313" key="11">
    <source>
        <dbReference type="Proteomes" id="UP001056429"/>
    </source>
</evidence>
<evidence type="ECO:0000256" key="4">
    <source>
        <dbReference type="ARBA" id="ARBA00022741"/>
    </source>
</evidence>
<dbReference type="PANTHER" id="PTHR32309:SF13">
    <property type="entry name" value="FERRIC ENTEROBACTIN TRANSPORT PROTEIN FEPE"/>
    <property type="match status" value="1"/>
</dbReference>
<evidence type="ECO:0000256" key="6">
    <source>
        <dbReference type="ARBA" id="ARBA00022840"/>
    </source>
</evidence>
<accession>A0A9J6P382</accession>
<comment type="similarity">
    <text evidence="1">Belongs to the CpsD/CapB family.</text>
</comment>
<keyword evidence="7" id="KW-0829">Tyrosine-protein kinase</keyword>
<dbReference type="GO" id="GO:0042802">
    <property type="term" value="F:identical protein binding"/>
    <property type="evidence" value="ECO:0007669"/>
    <property type="project" value="UniProtKB-ARBA"/>
</dbReference>
<dbReference type="FunFam" id="3.40.50.300:FF:000527">
    <property type="entry name" value="Tyrosine-protein kinase etk"/>
    <property type="match status" value="1"/>
</dbReference>
<evidence type="ECO:0000256" key="2">
    <source>
        <dbReference type="ARBA" id="ARBA00011903"/>
    </source>
</evidence>
<keyword evidence="11" id="KW-1185">Reference proteome</keyword>
<dbReference type="RefSeq" id="WP_250859529.1">
    <property type="nucleotide sequence ID" value="NZ_JAGSOJ010000002.1"/>
</dbReference>
<reference evidence="10" key="2">
    <citation type="submission" date="2021-04" db="EMBL/GenBank/DDBJ databases">
        <authorList>
            <person name="Dong X."/>
        </authorList>
    </citation>
    <scope>NUCLEOTIDE SEQUENCE</scope>
    <source>
        <strain evidence="10">ZWT</strain>
    </source>
</reference>
<keyword evidence="4" id="KW-0547">Nucleotide-binding</keyword>
<gene>
    <name evidence="10" type="ORF">KDK92_12265</name>
</gene>
<evidence type="ECO:0000256" key="3">
    <source>
        <dbReference type="ARBA" id="ARBA00022679"/>
    </source>
</evidence>
<evidence type="ECO:0000256" key="5">
    <source>
        <dbReference type="ARBA" id="ARBA00022777"/>
    </source>
</evidence>
<dbReference type="NCBIfam" id="TIGR01007">
    <property type="entry name" value="eps_fam"/>
    <property type="match status" value="1"/>
</dbReference>
<dbReference type="Proteomes" id="UP001056429">
    <property type="component" value="Unassembled WGS sequence"/>
</dbReference>
<dbReference type="InterPro" id="IPR027417">
    <property type="entry name" value="P-loop_NTPase"/>
</dbReference>
<evidence type="ECO:0000259" key="9">
    <source>
        <dbReference type="Pfam" id="PF13614"/>
    </source>
</evidence>
<comment type="caution">
    <text evidence="10">The sequence shown here is derived from an EMBL/GenBank/DDBJ whole genome shotgun (WGS) entry which is preliminary data.</text>
</comment>
<dbReference type="GO" id="GO:0005886">
    <property type="term" value="C:plasma membrane"/>
    <property type="evidence" value="ECO:0007669"/>
    <property type="project" value="TreeGrafter"/>
</dbReference>
<dbReference type="GO" id="GO:0005524">
    <property type="term" value="F:ATP binding"/>
    <property type="evidence" value="ECO:0007669"/>
    <property type="project" value="UniProtKB-KW"/>
</dbReference>
<dbReference type="EC" id="2.7.10.2" evidence="2"/>
<reference evidence="10" key="1">
    <citation type="journal article" date="2021" name="mSystems">
        <title>Bacteria and Archaea Synergistically Convert Glycine Betaine to Biogenic Methane in the Formosa Cold Seep of the South China Sea.</title>
        <authorList>
            <person name="Li L."/>
            <person name="Zhang W."/>
            <person name="Zhang S."/>
            <person name="Song L."/>
            <person name="Sun Q."/>
            <person name="Zhang H."/>
            <person name="Xiang H."/>
            <person name="Dong X."/>
        </authorList>
    </citation>
    <scope>NUCLEOTIDE SEQUENCE</scope>
    <source>
        <strain evidence="10">ZWT</strain>
    </source>
</reference>
<dbReference type="InterPro" id="IPR050445">
    <property type="entry name" value="Bact_polysacc_biosynth/exp"/>
</dbReference>
<dbReference type="EMBL" id="JAGSOJ010000002">
    <property type="protein sequence ID" value="MCM1990497.1"/>
    <property type="molecule type" value="Genomic_DNA"/>
</dbReference>
<evidence type="ECO:0000256" key="1">
    <source>
        <dbReference type="ARBA" id="ARBA00007316"/>
    </source>
</evidence>
<comment type="catalytic activity">
    <reaction evidence="8">
        <text>L-tyrosyl-[protein] + ATP = O-phospho-L-tyrosyl-[protein] + ADP + H(+)</text>
        <dbReference type="Rhea" id="RHEA:10596"/>
        <dbReference type="Rhea" id="RHEA-COMP:10136"/>
        <dbReference type="Rhea" id="RHEA-COMP:20101"/>
        <dbReference type="ChEBI" id="CHEBI:15378"/>
        <dbReference type="ChEBI" id="CHEBI:30616"/>
        <dbReference type="ChEBI" id="CHEBI:46858"/>
        <dbReference type="ChEBI" id="CHEBI:61978"/>
        <dbReference type="ChEBI" id="CHEBI:456216"/>
        <dbReference type="EC" id="2.7.10.2"/>
    </reaction>
</comment>
<name>A0A9J6P382_9CLOT</name>
<feature type="domain" description="AAA" evidence="9">
    <location>
        <begin position="33"/>
        <end position="171"/>
    </location>
</feature>
<dbReference type="InterPro" id="IPR025669">
    <property type="entry name" value="AAA_dom"/>
</dbReference>
<sequence length="236" mass="25932">MLILEKKPKSIISEAYRTLRTNIQFSKFDGELKTILVTSSGPGEGKSSTACNLAMAFAQGGKNVLLVDSDLRKPTVHKKFKVLNKVGLSNCLINGMEPNKVVIKYRDNLDIITSGTIPPNPAEMVASDKMRKFLEDVKKEYDYIIIDSPPLLPVTDAQILSTEADGTVLVVAAGESHKEACIKAKDLLLKVDATILGVVMSKIDENSGYGYGSKYYYYYGNDNNISKSQKLITRNA</sequence>
<keyword evidence="3" id="KW-0808">Transferase</keyword>
<dbReference type="PANTHER" id="PTHR32309">
    <property type="entry name" value="TYROSINE-PROTEIN KINASE"/>
    <property type="match status" value="1"/>
</dbReference>
<dbReference type="GO" id="GO:0004715">
    <property type="term" value="F:non-membrane spanning protein tyrosine kinase activity"/>
    <property type="evidence" value="ECO:0007669"/>
    <property type="project" value="UniProtKB-EC"/>
</dbReference>
<dbReference type="CDD" id="cd05387">
    <property type="entry name" value="BY-kinase"/>
    <property type="match status" value="1"/>
</dbReference>
<keyword evidence="5 10" id="KW-0418">Kinase</keyword>
<dbReference type="Pfam" id="PF13614">
    <property type="entry name" value="AAA_31"/>
    <property type="match status" value="1"/>
</dbReference>
<evidence type="ECO:0000256" key="8">
    <source>
        <dbReference type="ARBA" id="ARBA00051245"/>
    </source>
</evidence>